<sequence length="42" mass="4836">MQSQQLWTQCLALLQGDMQLAHAQQIALEFFRAQETCVLQLT</sequence>
<organism evidence="1 2">
    <name type="scientific">Pseudomyxococcus hansupus</name>
    <dbReference type="NCBI Taxonomy" id="1297742"/>
    <lineage>
        <taxon>Bacteria</taxon>
        <taxon>Pseudomonadati</taxon>
        <taxon>Myxococcota</taxon>
        <taxon>Myxococcia</taxon>
        <taxon>Myxococcales</taxon>
        <taxon>Cystobacterineae</taxon>
        <taxon>Myxococcaceae</taxon>
        <taxon>Pseudomyxococcus</taxon>
    </lineage>
</organism>
<name>A0A0H4X5U1_9BACT</name>
<reference evidence="1 2" key="1">
    <citation type="journal article" date="2016" name="PLoS ONE">
        <title>Complete Genome Sequence and Comparative Genomics of a Novel Myxobacterium Myxococcus hansupus.</title>
        <authorList>
            <person name="Sharma G."/>
            <person name="Narwani T."/>
            <person name="Subramanian S."/>
        </authorList>
    </citation>
    <scope>NUCLEOTIDE SEQUENCE [LARGE SCALE GENOMIC DNA]</scope>
    <source>
        <strain evidence="2">mixupus</strain>
    </source>
</reference>
<accession>A0A0H4X5U1</accession>
<dbReference type="EMBL" id="CP012109">
    <property type="protein sequence ID" value="AKQ63237.1"/>
    <property type="molecule type" value="Genomic_DNA"/>
</dbReference>
<proteinExistence type="predicted"/>
<gene>
    <name evidence="1" type="ORF">A176_000149</name>
</gene>
<keyword evidence="2" id="KW-1185">Reference proteome</keyword>
<evidence type="ECO:0000313" key="1">
    <source>
        <dbReference type="EMBL" id="AKQ63237.1"/>
    </source>
</evidence>
<dbReference type="AlphaFoldDB" id="A0A0H4X5U1"/>
<dbReference type="Proteomes" id="UP000009026">
    <property type="component" value="Chromosome"/>
</dbReference>
<protein>
    <submittedName>
        <fullName evidence="1">Uncharacterized protein</fullName>
    </submittedName>
</protein>
<dbReference type="KEGG" id="mym:A176_000149"/>
<evidence type="ECO:0000313" key="2">
    <source>
        <dbReference type="Proteomes" id="UP000009026"/>
    </source>
</evidence>